<keyword evidence="3" id="KW-1185">Reference proteome</keyword>
<name>A0A8H6M1J0_9AGAR</name>
<dbReference type="Proteomes" id="UP000521943">
    <property type="component" value="Unassembled WGS sequence"/>
</dbReference>
<feature type="signal peptide" evidence="1">
    <location>
        <begin position="1"/>
        <end position="24"/>
    </location>
</feature>
<feature type="chain" id="PRO_5034060272" evidence="1">
    <location>
        <begin position="25"/>
        <end position="177"/>
    </location>
</feature>
<sequence length="177" mass="19821">MRLMLGPVLSLVLLIASLGVLANAYVGHDEFIARSAVDGLSMRGESLAVPFQHFLREFLEGAADVYKRSLDEYEDGILEARVRNVAVMIRVMETAVMPRSRMVQSNTLIRDLITPDVIRRFFRGDVTWWLNNGPDRVRELRMNESIDQNQLEGGVLTLSVWPAHGLQSPPPSPPPSP</sequence>
<proteinExistence type="predicted"/>
<accession>A0A8H6M1J0</accession>
<reference evidence="2 3" key="1">
    <citation type="submission" date="2020-07" db="EMBL/GenBank/DDBJ databases">
        <title>Comparative genomics of pyrophilous fungi reveals a link between fire events and developmental genes.</title>
        <authorList>
            <consortium name="DOE Joint Genome Institute"/>
            <person name="Steindorff A.S."/>
            <person name="Carver A."/>
            <person name="Calhoun S."/>
            <person name="Stillman K."/>
            <person name="Liu H."/>
            <person name="Lipzen A."/>
            <person name="Pangilinan J."/>
            <person name="Labutti K."/>
            <person name="Bruns T.D."/>
            <person name="Grigoriev I.V."/>
        </authorList>
    </citation>
    <scope>NUCLEOTIDE SEQUENCE [LARGE SCALE GENOMIC DNA]</scope>
    <source>
        <strain evidence="2 3">CBS 144469</strain>
    </source>
</reference>
<dbReference type="AlphaFoldDB" id="A0A8H6M1J0"/>
<dbReference type="EMBL" id="JACGCI010000068">
    <property type="protein sequence ID" value="KAF6748866.1"/>
    <property type="molecule type" value="Genomic_DNA"/>
</dbReference>
<protein>
    <submittedName>
        <fullName evidence="2">Uncharacterized protein</fullName>
    </submittedName>
</protein>
<evidence type="ECO:0000313" key="3">
    <source>
        <dbReference type="Proteomes" id="UP000521943"/>
    </source>
</evidence>
<gene>
    <name evidence="2" type="ORF">DFP72DRAFT_1174047</name>
</gene>
<organism evidence="2 3">
    <name type="scientific">Ephemerocybe angulata</name>
    <dbReference type="NCBI Taxonomy" id="980116"/>
    <lineage>
        <taxon>Eukaryota</taxon>
        <taxon>Fungi</taxon>
        <taxon>Dikarya</taxon>
        <taxon>Basidiomycota</taxon>
        <taxon>Agaricomycotina</taxon>
        <taxon>Agaricomycetes</taxon>
        <taxon>Agaricomycetidae</taxon>
        <taxon>Agaricales</taxon>
        <taxon>Agaricineae</taxon>
        <taxon>Psathyrellaceae</taxon>
        <taxon>Ephemerocybe</taxon>
    </lineage>
</organism>
<keyword evidence="1" id="KW-0732">Signal</keyword>
<evidence type="ECO:0000256" key="1">
    <source>
        <dbReference type="SAM" id="SignalP"/>
    </source>
</evidence>
<dbReference type="OrthoDB" id="10480509at2759"/>
<comment type="caution">
    <text evidence="2">The sequence shown here is derived from an EMBL/GenBank/DDBJ whole genome shotgun (WGS) entry which is preliminary data.</text>
</comment>
<evidence type="ECO:0000313" key="2">
    <source>
        <dbReference type="EMBL" id="KAF6748866.1"/>
    </source>
</evidence>